<accession>A0A2A4XAC4</accession>
<dbReference type="CDD" id="cd00090">
    <property type="entry name" value="HTH_ARSR"/>
    <property type="match status" value="1"/>
</dbReference>
<dbReference type="Proteomes" id="UP000218767">
    <property type="component" value="Unassembled WGS sequence"/>
</dbReference>
<dbReference type="PANTHER" id="PTHR43132:SF2">
    <property type="entry name" value="ARSENICAL RESISTANCE OPERON REPRESSOR ARSR-RELATED"/>
    <property type="match status" value="1"/>
</dbReference>
<keyword evidence="1" id="KW-0805">Transcription regulation</keyword>
<proteinExistence type="predicted"/>
<evidence type="ECO:0000256" key="3">
    <source>
        <dbReference type="ARBA" id="ARBA00023163"/>
    </source>
</evidence>
<sequence>MQLVLEAISDPTRRKILDLLKKAEMSAGELGKHFDISGPSMSHHLSKLKAADLVIANRKGQSIHYSINTSVFDDAAQFVISFFQEKKETKK</sequence>
<dbReference type="InterPro" id="IPR051011">
    <property type="entry name" value="Metal_resp_trans_reg"/>
</dbReference>
<dbReference type="InterPro" id="IPR036390">
    <property type="entry name" value="WH_DNA-bd_sf"/>
</dbReference>
<dbReference type="Pfam" id="PF12840">
    <property type="entry name" value="HTH_20"/>
    <property type="match status" value="1"/>
</dbReference>
<comment type="caution">
    <text evidence="5">The sequence shown here is derived from an EMBL/GenBank/DDBJ whole genome shotgun (WGS) entry which is preliminary data.</text>
</comment>
<dbReference type="InterPro" id="IPR047796">
    <property type="entry name" value="SdpR-like_repress"/>
</dbReference>
<evidence type="ECO:0000259" key="4">
    <source>
        <dbReference type="PROSITE" id="PS50987"/>
    </source>
</evidence>
<reference evidence="6" key="1">
    <citation type="submission" date="2017-08" db="EMBL/GenBank/DDBJ databases">
        <title>A dynamic microbial community with high functional redundancy inhabits the cold, oxic subseafloor aquifer.</title>
        <authorList>
            <person name="Tully B.J."/>
            <person name="Wheat C.G."/>
            <person name="Glazer B.T."/>
            <person name="Huber J.A."/>
        </authorList>
    </citation>
    <scope>NUCLEOTIDE SEQUENCE [LARGE SCALE GENOMIC DNA]</scope>
</reference>
<dbReference type="Gene3D" id="1.10.10.10">
    <property type="entry name" value="Winged helix-like DNA-binding domain superfamily/Winged helix DNA-binding domain"/>
    <property type="match status" value="1"/>
</dbReference>
<dbReference type="NCBIfam" id="NF033789">
    <property type="entry name" value="repress_SdpR"/>
    <property type="match status" value="1"/>
</dbReference>
<keyword evidence="2" id="KW-0238">DNA-binding</keyword>
<dbReference type="SUPFAM" id="SSF46785">
    <property type="entry name" value="Winged helix' DNA-binding domain"/>
    <property type="match status" value="1"/>
</dbReference>
<dbReference type="GO" id="GO:0003700">
    <property type="term" value="F:DNA-binding transcription factor activity"/>
    <property type="evidence" value="ECO:0007669"/>
    <property type="project" value="InterPro"/>
</dbReference>
<dbReference type="PRINTS" id="PR00778">
    <property type="entry name" value="HTHARSR"/>
</dbReference>
<evidence type="ECO:0000256" key="2">
    <source>
        <dbReference type="ARBA" id="ARBA00023125"/>
    </source>
</evidence>
<dbReference type="AlphaFoldDB" id="A0A2A4XAC4"/>
<protein>
    <submittedName>
        <fullName evidence="5">Transcriptional regulator</fullName>
    </submittedName>
</protein>
<dbReference type="InterPro" id="IPR036388">
    <property type="entry name" value="WH-like_DNA-bd_sf"/>
</dbReference>
<dbReference type="EMBL" id="NVUL01000017">
    <property type="protein sequence ID" value="PCI79436.1"/>
    <property type="molecule type" value="Genomic_DNA"/>
</dbReference>
<dbReference type="InterPro" id="IPR001845">
    <property type="entry name" value="HTH_ArsR_DNA-bd_dom"/>
</dbReference>
<dbReference type="InterPro" id="IPR011991">
    <property type="entry name" value="ArsR-like_HTH"/>
</dbReference>
<dbReference type="PROSITE" id="PS50987">
    <property type="entry name" value="HTH_ARSR_2"/>
    <property type="match status" value="1"/>
</dbReference>
<dbReference type="PANTHER" id="PTHR43132">
    <property type="entry name" value="ARSENICAL RESISTANCE OPERON REPRESSOR ARSR-RELATED"/>
    <property type="match status" value="1"/>
</dbReference>
<dbReference type="GO" id="GO:0003677">
    <property type="term" value="F:DNA binding"/>
    <property type="evidence" value="ECO:0007669"/>
    <property type="project" value="UniProtKB-KW"/>
</dbReference>
<keyword evidence="3" id="KW-0804">Transcription</keyword>
<evidence type="ECO:0000256" key="1">
    <source>
        <dbReference type="ARBA" id="ARBA00023015"/>
    </source>
</evidence>
<dbReference type="NCBIfam" id="NF033788">
    <property type="entry name" value="HTH_metalloreg"/>
    <property type="match status" value="1"/>
</dbReference>
<gene>
    <name evidence="5" type="ORF">COB20_04780</name>
</gene>
<evidence type="ECO:0000313" key="6">
    <source>
        <dbReference type="Proteomes" id="UP000218767"/>
    </source>
</evidence>
<evidence type="ECO:0000313" key="5">
    <source>
        <dbReference type="EMBL" id="PCI79436.1"/>
    </source>
</evidence>
<dbReference type="SMART" id="SM00418">
    <property type="entry name" value="HTH_ARSR"/>
    <property type="match status" value="1"/>
</dbReference>
<feature type="domain" description="HTH arsR-type" evidence="4">
    <location>
        <begin position="1"/>
        <end position="87"/>
    </location>
</feature>
<name>A0A2A4XAC4_9GAMM</name>
<organism evidence="5 6">
    <name type="scientific">SAR86 cluster bacterium</name>
    <dbReference type="NCBI Taxonomy" id="2030880"/>
    <lineage>
        <taxon>Bacteria</taxon>
        <taxon>Pseudomonadati</taxon>
        <taxon>Pseudomonadota</taxon>
        <taxon>Gammaproteobacteria</taxon>
        <taxon>SAR86 cluster</taxon>
    </lineage>
</organism>